<comment type="caution">
    <text evidence="6">The sequence shown here is derived from an EMBL/GenBank/DDBJ whole genome shotgun (WGS) entry which is preliminary data.</text>
</comment>
<dbReference type="InterPro" id="IPR003115">
    <property type="entry name" value="ParB_N"/>
</dbReference>
<keyword evidence="2" id="KW-0808">Transferase</keyword>
<evidence type="ECO:0000256" key="2">
    <source>
        <dbReference type="ARBA" id="ARBA00022679"/>
    </source>
</evidence>
<protein>
    <submittedName>
        <fullName evidence="6">S-adenosylmethionine-binding protein</fullName>
    </submittedName>
</protein>
<comment type="similarity">
    <text evidence="4">Belongs to the MT-A70-like family.</text>
</comment>
<dbReference type="Gene3D" id="1.10.10.2830">
    <property type="match status" value="1"/>
</dbReference>
<keyword evidence="7" id="KW-1185">Reference proteome</keyword>
<proteinExistence type="inferred from homology"/>
<feature type="domain" description="ParB-like N-terminal" evidence="5">
    <location>
        <begin position="38"/>
        <end position="118"/>
    </location>
</feature>
<gene>
    <name evidence="6" type="ORF">GCM10011496_29960</name>
</gene>
<accession>A0A916WKR2</accession>
<dbReference type="PANTHER" id="PTHR12829">
    <property type="entry name" value="N6-ADENOSINE-METHYLTRANSFERASE"/>
    <property type="match status" value="1"/>
</dbReference>
<dbReference type="InterPro" id="IPR036086">
    <property type="entry name" value="ParB/Sulfiredoxin_sf"/>
</dbReference>
<evidence type="ECO:0000256" key="3">
    <source>
        <dbReference type="ARBA" id="ARBA00022691"/>
    </source>
</evidence>
<dbReference type="InterPro" id="IPR029063">
    <property type="entry name" value="SAM-dependent_MTases_sf"/>
</dbReference>
<dbReference type="SUPFAM" id="SSF53335">
    <property type="entry name" value="S-adenosyl-L-methionine-dependent methyltransferases"/>
    <property type="match status" value="1"/>
</dbReference>
<dbReference type="EMBL" id="BMIG01000012">
    <property type="protein sequence ID" value="GGB07075.1"/>
    <property type="molecule type" value="Genomic_DNA"/>
</dbReference>
<dbReference type="PROSITE" id="PS51143">
    <property type="entry name" value="MT_A70"/>
    <property type="match status" value="1"/>
</dbReference>
<reference evidence="6" key="2">
    <citation type="submission" date="2020-09" db="EMBL/GenBank/DDBJ databases">
        <authorList>
            <person name="Sun Q."/>
            <person name="Zhou Y."/>
        </authorList>
    </citation>
    <scope>NUCLEOTIDE SEQUENCE</scope>
    <source>
        <strain evidence="6">CGMCC 1.15322</strain>
    </source>
</reference>
<dbReference type="Pfam" id="PF05063">
    <property type="entry name" value="MT-A70"/>
    <property type="match status" value="1"/>
</dbReference>
<evidence type="ECO:0000313" key="6">
    <source>
        <dbReference type="EMBL" id="GGB07075.1"/>
    </source>
</evidence>
<dbReference type="RefSeq" id="WP_188709321.1">
    <property type="nucleotide sequence ID" value="NZ_BMIG01000012.1"/>
</dbReference>
<dbReference type="InterPro" id="IPR007757">
    <property type="entry name" value="MT-A70-like"/>
</dbReference>
<keyword evidence="3" id="KW-0949">S-adenosyl-L-methionine</keyword>
<dbReference type="AlphaFoldDB" id="A0A916WKR2"/>
<evidence type="ECO:0000313" key="7">
    <source>
        <dbReference type="Proteomes" id="UP000620596"/>
    </source>
</evidence>
<keyword evidence="1" id="KW-0489">Methyltransferase</keyword>
<name>A0A916WKR2_9BURK</name>
<dbReference type="Gene3D" id="3.90.1530.30">
    <property type="match status" value="1"/>
</dbReference>
<evidence type="ECO:0000256" key="1">
    <source>
        <dbReference type="ARBA" id="ARBA00022603"/>
    </source>
</evidence>
<sequence>MKQISKAVFGQKRAISAQKNTVVKAKSTRAAKGIQPAPKLALDPCCKEFPPMEHDDFNSLKESILRNGQLQPLLVWQGRVLDGRHRLKACADLGIQPHFEEVKCSYEEARSMAFAANINRRNLSVGQRALLAARLASRKPGQTKASRQIQPVLTQDDAAKLFAVSRDAVQRGCRLLAGGSKATVNAVHTGSMSLNEAVVAMDTHKTGLRAKTTDDERKALRVAAAVKERLGKEARHLRLVKQAATSAKNVALPTGSRYSIILADPPWSYGMAQDRAASRMIPHAHYPVMSVDAMLAELDVEGIAAKDAMLFMWCPAPLLPSGLELMAGWGFEFLTNWVWHKQGGTLNCGGGTATVNHELLLVGSRGSGVLIADKKARAPSVFTAPVTAHSAKPVVVHERLETLYPGVSRIELFSRSDRTGWTMFGNEASAASKKIA</sequence>
<evidence type="ECO:0000256" key="4">
    <source>
        <dbReference type="PROSITE-ProRule" id="PRU00489"/>
    </source>
</evidence>
<dbReference type="SMART" id="SM00470">
    <property type="entry name" value="ParB"/>
    <property type="match status" value="1"/>
</dbReference>
<organism evidence="6 7">
    <name type="scientific">Polaromonas eurypsychrophila</name>
    <dbReference type="NCBI Taxonomy" id="1614635"/>
    <lineage>
        <taxon>Bacteria</taxon>
        <taxon>Pseudomonadati</taxon>
        <taxon>Pseudomonadota</taxon>
        <taxon>Betaproteobacteria</taxon>
        <taxon>Burkholderiales</taxon>
        <taxon>Comamonadaceae</taxon>
        <taxon>Polaromonas</taxon>
    </lineage>
</organism>
<dbReference type="GO" id="GO:0032259">
    <property type="term" value="P:methylation"/>
    <property type="evidence" value="ECO:0007669"/>
    <property type="project" value="UniProtKB-KW"/>
</dbReference>
<dbReference type="SUPFAM" id="SSF110849">
    <property type="entry name" value="ParB/Sulfiredoxin"/>
    <property type="match status" value="1"/>
</dbReference>
<evidence type="ECO:0000259" key="5">
    <source>
        <dbReference type="SMART" id="SM00470"/>
    </source>
</evidence>
<dbReference type="Proteomes" id="UP000620596">
    <property type="component" value="Unassembled WGS sequence"/>
</dbReference>
<reference evidence="6" key="1">
    <citation type="journal article" date="2014" name="Int. J. Syst. Evol. Microbiol.">
        <title>Complete genome sequence of Corynebacterium casei LMG S-19264T (=DSM 44701T), isolated from a smear-ripened cheese.</title>
        <authorList>
            <consortium name="US DOE Joint Genome Institute (JGI-PGF)"/>
            <person name="Walter F."/>
            <person name="Albersmeier A."/>
            <person name="Kalinowski J."/>
            <person name="Ruckert C."/>
        </authorList>
    </citation>
    <scope>NUCLEOTIDE SEQUENCE</scope>
    <source>
        <strain evidence="6">CGMCC 1.15322</strain>
    </source>
</reference>
<dbReference type="GO" id="GO:0008168">
    <property type="term" value="F:methyltransferase activity"/>
    <property type="evidence" value="ECO:0007669"/>
    <property type="project" value="UniProtKB-KW"/>
</dbReference>
<dbReference type="PANTHER" id="PTHR12829:SF7">
    <property type="entry name" value="N6-ADENOSINE-METHYLTRANSFERASE CATALYTIC SUBUNIT"/>
    <property type="match status" value="1"/>
</dbReference>